<comment type="caution">
    <text evidence="2">The sequence shown here is derived from an EMBL/GenBank/DDBJ whole genome shotgun (WGS) entry which is preliminary data.</text>
</comment>
<reference evidence="2 3" key="1">
    <citation type="submission" date="2023-01" db="EMBL/GenBank/DDBJ databases">
        <title>Analysis of 21 Apiospora genomes using comparative genomics revels a genus with tremendous synthesis potential of carbohydrate active enzymes and secondary metabolites.</title>
        <authorList>
            <person name="Sorensen T."/>
        </authorList>
    </citation>
    <scope>NUCLEOTIDE SEQUENCE [LARGE SCALE GENOMIC DNA]</scope>
    <source>
        <strain evidence="2 3">CBS 117206</strain>
    </source>
</reference>
<dbReference type="PANTHER" id="PTHR47534">
    <property type="entry name" value="YALI0E05731P"/>
    <property type="match status" value="1"/>
</dbReference>
<dbReference type="Proteomes" id="UP001392437">
    <property type="component" value="Unassembled WGS sequence"/>
</dbReference>
<keyword evidence="1" id="KW-0560">Oxidoreductase</keyword>
<dbReference type="InterPro" id="IPR052228">
    <property type="entry name" value="Sec_Metab_Biosynth_Oxidored"/>
</dbReference>
<dbReference type="Gene3D" id="3.40.50.720">
    <property type="entry name" value="NAD(P)-binding Rossmann-like Domain"/>
    <property type="match status" value="1"/>
</dbReference>
<sequence>MVALEAVRTANAALADSPAFVAAFFGGTAGIGQMAATELAKTFASRGDALSIYLVGRNQDAAQCIIRECKGLCPAGNFQFVGGDMTLMKDTDRVCAEITRQEAGLSSRKGRKAKIDLLVLSQGELYFGERIKTEEGLDKSWALTYYSRMRAALQLLPLLREATPRGGRVVSVQNPKLQKAIHTNDLPLNQPGNYGLSIAISHAAHMTSFFMEELARRNPGRLSLSHYFPGLVDTDLIKNSPVPRWVSFIWLWILRPLSRWRFVPSDECGQRVLFMASSTRYPPREGEDATVDGAVPEIATGSDGKAGSGSYRVDWNDESFANTAALEKLHEEGIGQKIWDHTMRAFSAIEAGEVFEG</sequence>
<dbReference type="SUPFAM" id="SSF51735">
    <property type="entry name" value="NAD(P)-binding Rossmann-fold domains"/>
    <property type="match status" value="1"/>
</dbReference>
<evidence type="ECO:0000256" key="1">
    <source>
        <dbReference type="ARBA" id="ARBA00023002"/>
    </source>
</evidence>
<dbReference type="EMBL" id="JAQQWP010000001">
    <property type="protein sequence ID" value="KAK8132574.1"/>
    <property type="molecule type" value="Genomic_DNA"/>
</dbReference>
<organism evidence="2 3">
    <name type="scientific">Apiospora kogelbergensis</name>
    <dbReference type="NCBI Taxonomy" id="1337665"/>
    <lineage>
        <taxon>Eukaryota</taxon>
        <taxon>Fungi</taxon>
        <taxon>Dikarya</taxon>
        <taxon>Ascomycota</taxon>
        <taxon>Pezizomycotina</taxon>
        <taxon>Sordariomycetes</taxon>
        <taxon>Xylariomycetidae</taxon>
        <taxon>Amphisphaeriales</taxon>
        <taxon>Apiosporaceae</taxon>
        <taxon>Apiospora</taxon>
    </lineage>
</organism>
<protein>
    <recommendedName>
        <fullName evidence="4">NAD(P)-dependent dehydrogenase, short-chain alcohol dehydrogenase family</fullName>
    </recommendedName>
</protein>
<dbReference type="AlphaFoldDB" id="A0AAW0RCU4"/>
<evidence type="ECO:0008006" key="4">
    <source>
        <dbReference type="Google" id="ProtNLM"/>
    </source>
</evidence>
<proteinExistence type="predicted"/>
<name>A0AAW0RCU4_9PEZI</name>
<keyword evidence="3" id="KW-1185">Reference proteome</keyword>
<accession>A0AAW0RCU4</accession>
<dbReference type="InterPro" id="IPR036291">
    <property type="entry name" value="NAD(P)-bd_dom_sf"/>
</dbReference>
<evidence type="ECO:0000313" key="2">
    <source>
        <dbReference type="EMBL" id="KAK8132574.1"/>
    </source>
</evidence>
<dbReference type="GO" id="GO:0016491">
    <property type="term" value="F:oxidoreductase activity"/>
    <property type="evidence" value="ECO:0007669"/>
    <property type="project" value="UniProtKB-KW"/>
</dbReference>
<dbReference type="PANTHER" id="PTHR47534:SF3">
    <property type="entry name" value="ALCOHOL DEHYDROGENASE-LIKE C-TERMINAL DOMAIN-CONTAINING PROTEIN"/>
    <property type="match status" value="1"/>
</dbReference>
<evidence type="ECO:0000313" key="3">
    <source>
        <dbReference type="Proteomes" id="UP001392437"/>
    </source>
</evidence>
<gene>
    <name evidence="2" type="ORF">PG999_000747</name>
</gene>